<accession>A0ABM7WXT1</accession>
<dbReference type="Gene3D" id="2.70.70.10">
    <property type="entry name" value="Glucose Permease (Domain IIA)"/>
    <property type="match status" value="1"/>
</dbReference>
<dbReference type="CDD" id="cd12797">
    <property type="entry name" value="M23_peptidase"/>
    <property type="match status" value="1"/>
</dbReference>
<reference evidence="10" key="1">
    <citation type="journal article" date="2022" name="Int. J. Syst. Evol. Microbiol.">
        <title>Anaeromyxobacter oryzae sp. nov., Anaeromyxobacter diazotrophicus sp. nov. and Anaeromyxobacter paludicola sp. nov., isolated from paddy soils.</title>
        <authorList>
            <person name="Itoh H."/>
            <person name="Xu Z."/>
            <person name="Mise K."/>
            <person name="Masuda Y."/>
            <person name="Ushijima N."/>
            <person name="Hayakawa C."/>
            <person name="Shiratori Y."/>
            <person name="Senoo K."/>
        </authorList>
    </citation>
    <scope>NUCLEOTIDE SEQUENCE [LARGE SCALE GENOMIC DNA]</scope>
    <source>
        <strain evidence="10">Red232</strain>
    </source>
</reference>
<evidence type="ECO:0000256" key="2">
    <source>
        <dbReference type="ARBA" id="ARBA00022670"/>
    </source>
</evidence>
<evidence type="ECO:0000256" key="4">
    <source>
        <dbReference type="ARBA" id="ARBA00022801"/>
    </source>
</evidence>
<keyword evidence="7" id="KW-0732">Signal</keyword>
<protein>
    <recommendedName>
        <fullName evidence="8">M23ase beta-sheet core domain-containing protein</fullName>
    </recommendedName>
</protein>
<name>A0ABM7WXT1_9BACT</name>
<evidence type="ECO:0000256" key="3">
    <source>
        <dbReference type="ARBA" id="ARBA00022723"/>
    </source>
</evidence>
<evidence type="ECO:0000256" key="7">
    <source>
        <dbReference type="SAM" id="SignalP"/>
    </source>
</evidence>
<evidence type="ECO:0000313" key="10">
    <source>
        <dbReference type="Proteomes" id="UP001162891"/>
    </source>
</evidence>
<dbReference type="Proteomes" id="UP001162891">
    <property type="component" value="Chromosome"/>
</dbReference>
<keyword evidence="5" id="KW-0862">Zinc</keyword>
<dbReference type="InterPro" id="IPR016047">
    <property type="entry name" value="M23ase_b-sheet_dom"/>
</dbReference>
<gene>
    <name evidence="9" type="ORF">AMOR_33200</name>
</gene>
<comment type="cofactor">
    <cofactor evidence="1">
        <name>Zn(2+)</name>
        <dbReference type="ChEBI" id="CHEBI:29105"/>
    </cofactor>
</comment>
<dbReference type="RefSeq" id="WP_248352685.1">
    <property type="nucleotide sequence ID" value="NZ_AP025591.1"/>
</dbReference>
<organism evidence="9 10">
    <name type="scientific">Anaeromyxobacter oryzae</name>
    <dbReference type="NCBI Taxonomy" id="2918170"/>
    <lineage>
        <taxon>Bacteria</taxon>
        <taxon>Pseudomonadati</taxon>
        <taxon>Myxococcota</taxon>
        <taxon>Myxococcia</taxon>
        <taxon>Myxococcales</taxon>
        <taxon>Cystobacterineae</taxon>
        <taxon>Anaeromyxobacteraceae</taxon>
        <taxon>Anaeromyxobacter</taxon>
    </lineage>
</organism>
<keyword evidence="10" id="KW-1185">Reference proteome</keyword>
<evidence type="ECO:0000256" key="6">
    <source>
        <dbReference type="ARBA" id="ARBA00023049"/>
    </source>
</evidence>
<feature type="domain" description="M23ase beta-sheet core" evidence="8">
    <location>
        <begin position="268"/>
        <end position="361"/>
    </location>
</feature>
<feature type="signal peptide" evidence="7">
    <location>
        <begin position="1"/>
        <end position="18"/>
    </location>
</feature>
<keyword evidence="6" id="KW-0482">Metalloprotease</keyword>
<keyword evidence="2" id="KW-0645">Protease</keyword>
<sequence>MLAPAVLALALAAPGARAQLDALEARRRAEETAVRMLAQQERSVLDTLAESETALAEAVAGWRQAEAARAAAAASLERARQDEAAAQARMQARLAALRPRLEARARLGRTGELQILLASRSLADLVKRRYLMDRILSRDLALLGEAQAAKQDRERARAARQHEAVRLATLAEEATERREQAAARREERETLLAALRSARGFHERAAAEASQQSRKLAEFVATLPPARAGAAPSGFATHRGRLPLPAAGTISVGFGKVVNPKFNTITVQNGVDIAAPAGAPVRAIAPGRVVHAGWFKGYGNIVIVDHGDGYHTLVAHLASMQTAMGEDVEAGAVLGTVGDSGSLKGPYLYFEIRERGRPVDPAQWLSAAR</sequence>
<dbReference type="Gene3D" id="6.10.250.3150">
    <property type="match status" value="1"/>
</dbReference>
<evidence type="ECO:0000313" key="9">
    <source>
        <dbReference type="EMBL" id="BDG04324.1"/>
    </source>
</evidence>
<dbReference type="InterPro" id="IPR011055">
    <property type="entry name" value="Dup_hybrid_motif"/>
</dbReference>
<evidence type="ECO:0000256" key="1">
    <source>
        <dbReference type="ARBA" id="ARBA00001947"/>
    </source>
</evidence>
<evidence type="ECO:0000256" key="5">
    <source>
        <dbReference type="ARBA" id="ARBA00022833"/>
    </source>
</evidence>
<evidence type="ECO:0000259" key="8">
    <source>
        <dbReference type="Pfam" id="PF01551"/>
    </source>
</evidence>
<keyword evidence="3" id="KW-0479">Metal-binding</keyword>
<dbReference type="Pfam" id="PF01551">
    <property type="entry name" value="Peptidase_M23"/>
    <property type="match status" value="1"/>
</dbReference>
<dbReference type="PANTHER" id="PTHR21666:SF288">
    <property type="entry name" value="CELL DIVISION PROTEIN YTFB"/>
    <property type="match status" value="1"/>
</dbReference>
<keyword evidence="4" id="KW-0378">Hydrolase</keyword>
<dbReference type="PANTHER" id="PTHR21666">
    <property type="entry name" value="PEPTIDASE-RELATED"/>
    <property type="match status" value="1"/>
</dbReference>
<dbReference type="SUPFAM" id="SSF51261">
    <property type="entry name" value="Duplicated hybrid motif"/>
    <property type="match status" value="1"/>
</dbReference>
<proteinExistence type="predicted"/>
<feature type="chain" id="PRO_5046648407" description="M23ase beta-sheet core domain-containing protein" evidence="7">
    <location>
        <begin position="19"/>
        <end position="369"/>
    </location>
</feature>
<dbReference type="InterPro" id="IPR050570">
    <property type="entry name" value="Cell_wall_metabolism_enzyme"/>
</dbReference>
<dbReference type="EMBL" id="AP025591">
    <property type="protein sequence ID" value="BDG04324.1"/>
    <property type="molecule type" value="Genomic_DNA"/>
</dbReference>